<evidence type="ECO:0000313" key="3">
    <source>
        <dbReference type="Proteomes" id="UP000239156"/>
    </source>
</evidence>
<protein>
    <submittedName>
        <fullName evidence="2">Uncharacterized protein</fullName>
    </submittedName>
</protein>
<reference evidence="2" key="1">
    <citation type="submission" date="2017-12" db="EMBL/GenBank/DDBJ databases">
        <title>Gene loss provides genomic basis for host adaptation in cereal stripe rust fungi.</title>
        <authorList>
            <person name="Xia C."/>
        </authorList>
    </citation>
    <scope>NUCLEOTIDE SEQUENCE [LARGE SCALE GENOMIC DNA]</scope>
    <source>
        <strain evidence="2">93-210</strain>
    </source>
</reference>
<dbReference type="Proteomes" id="UP000239156">
    <property type="component" value="Unassembled WGS sequence"/>
</dbReference>
<gene>
    <name evidence="2" type="ORF">PSTT_09788</name>
</gene>
<evidence type="ECO:0000313" key="2">
    <source>
        <dbReference type="EMBL" id="POW05300.1"/>
    </source>
</evidence>
<dbReference type="OrthoDB" id="2496237at2759"/>
<name>A0A2S4V774_9BASI</name>
<sequence>MLFLRVLLNFLVAGVAIASVVPAEKSGVSAPKSTGKRDVDEDGSGSVLFEYSSSVSVSIESKFGLIVDSCNSGKYQVVESALEEILHKFSDLNSQCHKGISFEFEEVFDFSHEFIKVLLKFQSILLVIKKHPLIADKCGATLFKCGYQLGEIFKFILSYKVDLASLSFSVGIDYRVFGGIGFSFPHIG</sequence>
<dbReference type="VEuPathDB" id="FungiDB:PSHT_09348"/>
<proteinExistence type="predicted"/>
<accession>A0A2S4V774</accession>
<dbReference type="EMBL" id="PKSL01000100">
    <property type="protein sequence ID" value="POW05300.1"/>
    <property type="molecule type" value="Genomic_DNA"/>
</dbReference>
<feature type="signal peptide" evidence="1">
    <location>
        <begin position="1"/>
        <end position="18"/>
    </location>
</feature>
<dbReference type="VEuPathDB" id="FungiDB:PSTT_09788"/>
<keyword evidence="1" id="KW-0732">Signal</keyword>
<organism evidence="2 3">
    <name type="scientific">Puccinia striiformis</name>
    <dbReference type="NCBI Taxonomy" id="27350"/>
    <lineage>
        <taxon>Eukaryota</taxon>
        <taxon>Fungi</taxon>
        <taxon>Dikarya</taxon>
        <taxon>Basidiomycota</taxon>
        <taxon>Pucciniomycotina</taxon>
        <taxon>Pucciniomycetes</taxon>
        <taxon>Pucciniales</taxon>
        <taxon>Pucciniaceae</taxon>
        <taxon>Puccinia</taxon>
    </lineage>
</organism>
<evidence type="ECO:0000256" key="1">
    <source>
        <dbReference type="SAM" id="SignalP"/>
    </source>
</evidence>
<keyword evidence="3" id="KW-1185">Reference proteome</keyword>
<comment type="caution">
    <text evidence="2">The sequence shown here is derived from an EMBL/GenBank/DDBJ whole genome shotgun (WGS) entry which is preliminary data.</text>
</comment>
<feature type="chain" id="PRO_5047157481" evidence="1">
    <location>
        <begin position="19"/>
        <end position="188"/>
    </location>
</feature>